<evidence type="ECO:0000256" key="1">
    <source>
        <dbReference type="ARBA" id="ARBA00004370"/>
    </source>
</evidence>
<dbReference type="AlphaFoldDB" id="A0AAV4C240"/>
<keyword evidence="4" id="KW-0297">G-protein coupled receptor</keyword>
<keyword evidence="6" id="KW-0675">Receptor</keyword>
<dbReference type="InterPro" id="IPR001828">
    <property type="entry name" value="ANF_lig-bd_rcpt"/>
</dbReference>
<evidence type="ECO:0000256" key="4">
    <source>
        <dbReference type="ARBA" id="ARBA00023040"/>
    </source>
</evidence>
<dbReference type="Proteomes" id="UP000735302">
    <property type="component" value="Unassembled WGS sequence"/>
</dbReference>
<sequence>MQAWGGAVATSWLHPAPSAGLSLDDSVADIEQFTLKLLDAARSSIPFHKWKKCRTRVPWFIKECRQALRERAIPPSWRETSVVPIPKPGKDPSDPSNYGPIALTSCLSEGKHLQHLERTIQLCINNVQKYVSENDFRFSLSKTICVHFHRQRIYPEPTLHLNGQPIPVTAMLSKGRSLIATTISKCYVDSYSEVSNRELYPTFARTKPTDSQISGSVVSILKRFNWKRVTFIHQLNEEYNITADTIIKLMQEHDIEVTSLHTYTGPYFHAHQLNPFVKIVSETRHNTRIYVMLGDPHEFVGLMEHLQDLGLLDTGAYFVVGVTRDTYNLDKPQEFLQGQNRHTAFTVISHSFVSKVGAEGKNYPH</sequence>
<gene>
    <name evidence="10" type="ORF">PoB_005199300</name>
</gene>
<evidence type="ECO:0000256" key="2">
    <source>
        <dbReference type="ARBA" id="ARBA00022692"/>
    </source>
</evidence>
<dbReference type="InterPro" id="IPR028082">
    <property type="entry name" value="Peripla_BP_I"/>
</dbReference>
<evidence type="ECO:0000313" key="11">
    <source>
        <dbReference type="Proteomes" id="UP000735302"/>
    </source>
</evidence>
<proteinExistence type="predicted"/>
<protein>
    <submittedName>
        <fullName evidence="10">Guanylate cyclase</fullName>
    </submittedName>
</protein>
<keyword evidence="7" id="KW-0325">Glycoprotein</keyword>
<keyword evidence="11" id="KW-1185">Reference proteome</keyword>
<evidence type="ECO:0000313" key="10">
    <source>
        <dbReference type="EMBL" id="GFO25488.1"/>
    </source>
</evidence>
<keyword evidence="3" id="KW-1133">Transmembrane helix</keyword>
<keyword evidence="2" id="KW-0812">Transmembrane</keyword>
<comment type="caution">
    <text evidence="10">The sequence shown here is derived from an EMBL/GenBank/DDBJ whole genome shotgun (WGS) entry which is preliminary data.</text>
</comment>
<dbReference type="Pfam" id="PF01094">
    <property type="entry name" value="ANF_receptor"/>
    <property type="match status" value="1"/>
</dbReference>
<dbReference type="EMBL" id="BLXT01005762">
    <property type="protein sequence ID" value="GFO25488.1"/>
    <property type="molecule type" value="Genomic_DNA"/>
</dbReference>
<name>A0AAV4C240_9GAST</name>
<dbReference type="GO" id="GO:0038039">
    <property type="term" value="C:G protein-coupled receptor heterodimeric complex"/>
    <property type="evidence" value="ECO:0007669"/>
    <property type="project" value="TreeGrafter"/>
</dbReference>
<dbReference type="InterPro" id="IPR002455">
    <property type="entry name" value="GPCR3_GABA-B"/>
</dbReference>
<dbReference type="SUPFAM" id="SSF53822">
    <property type="entry name" value="Periplasmic binding protein-like I"/>
    <property type="match status" value="1"/>
</dbReference>
<evidence type="ECO:0000256" key="5">
    <source>
        <dbReference type="ARBA" id="ARBA00023136"/>
    </source>
</evidence>
<dbReference type="Gene3D" id="3.40.50.2300">
    <property type="match status" value="1"/>
</dbReference>
<dbReference type="GO" id="GO:0004965">
    <property type="term" value="F:G protein-coupled GABA receptor activity"/>
    <property type="evidence" value="ECO:0007669"/>
    <property type="project" value="InterPro"/>
</dbReference>
<reference evidence="10 11" key="1">
    <citation type="journal article" date="2021" name="Elife">
        <title>Chloroplast acquisition without the gene transfer in kleptoplastic sea slugs, Plakobranchus ocellatus.</title>
        <authorList>
            <person name="Maeda T."/>
            <person name="Takahashi S."/>
            <person name="Yoshida T."/>
            <person name="Shimamura S."/>
            <person name="Takaki Y."/>
            <person name="Nagai Y."/>
            <person name="Toyoda A."/>
            <person name="Suzuki Y."/>
            <person name="Arimoto A."/>
            <person name="Ishii H."/>
            <person name="Satoh N."/>
            <person name="Nishiyama T."/>
            <person name="Hasebe M."/>
            <person name="Maruyama T."/>
            <person name="Minagawa J."/>
            <person name="Obokata J."/>
            <person name="Shigenobu S."/>
        </authorList>
    </citation>
    <scope>NUCLEOTIDE SEQUENCE [LARGE SCALE GENOMIC DNA]</scope>
</reference>
<organism evidence="10 11">
    <name type="scientific">Plakobranchus ocellatus</name>
    <dbReference type="NCBI Taxonomy" id="259542"/>
    <lineage>
        <taxon>Eukaryota</taxon>
        <taxon>Metazoa</taxon>
        <taxon>Spiralia</taxon>
        <taxon>Lophotrochozoa</taxon>
        <taxon>Mollusca</taxon>
        <taxon>Gastropoda</taxon>
        <taxon>Heterobranchia</taxon>
        <taxon>Euthyneura</taxon>
        <taxon>Panpulmonata</taxon>
        <taxon>Sacoglossa</taxon>
        <taxon>Placobranchoidea</taxon>
        <taxon>Plakobranchidae</taxon>
        <taxon>Plakobranchus</taxon>
    </lineage>
</organism>
<keyword evidence="8" id="KW-0807">Transducer</keyword>
<evidence type="ECO:0000259" key="9">
    <source>
        <dbReference type="Pfam" id="PF01094"/>
    </source>
</evidence>
<dbReference type="PANTHER" id="PTHR10519">
    <property type="entry name" value="GABA-B RECEPTOR"/>
    <property type="match status" value="1"/>
</dbReference>
<keyword evidence="5" id="KW-0472">Membrane</keyword>
<evidence type="ECO:0000256" key="6">
    <source>
        <dbReference type="ARBA" id="ARBA00023170"/>
    </source>
</evidence>
<feature type="domain" description="Receptor ligand binding region" evidence="9">
    <location>
        <begin position="138"/>
        <end position="335"/>
    </location>
</feature>
<evidence type="ECO:0000256" key="8">
    <source>
        <dbReference type="ARBA" id="ARBA00023224"/>
    </source>
</evidence>
<evidence type="ECO:0000256" key="7">
    <source>
        <dbReference type="ARBA" id="ARBA00023180"/>
    </source>
</evidence>
<dbReference type="PANTHER" id="PTHR10519:SF20">
    <property type="entry name" value="G-PROTEIN COUPLED RECEPTOR 156-RELATED"/>
    <property type="match status" value="1"/>
</dbReference>
<comment type="subcellular location">
    <subcellularLocation>
        <location evidence="1">Membrane</location>
    </subcellularLocation>
</comment>
<dbReference type="GO" id="GO:0007214">
    <property type="term" value="P:gamma-aminobutyric acid signaling pathway"/>
    <property type="evidence" value="ECO:0007669"/>
    <property type="project" value="TreeGrafter"/>
</dbReference>
<accession>A0AAV4C240</accession>
<evidence type="ECO:0000256" key="3">
    <source>
        <dbReference type="ARBA" id="ARBA00022989"/>
    </source>
</evidence>